<comment type="caution">
    <text evidence="8">The sequence shown here is derived from an EMBL/GenBank/DDBJ whole genome shotgun (WGS) entry which is preliminary data.</text>
</comment>
<evidence type="ECO:0000256" key="5">
    <source>
        <dbReference type="ARBA" id="ARBA00023163"/>
    </source>
</evidence>
<sequence>MNRHYLRTIAFQSIYEWDFRDDEKSDDVMARQVEHIKSQDRKLENGDYEFISSLFNGVIKNKKQIDSYLEEAAPEWPLPQIASVDRNILRLAIFELYNMDTPPKVVINEAIELAKTFGSETSAKFVNGVLGTIYKNSPRHEEEDES</sequence>
<dbReference type="HAMAP" id="MF_00073">
    <property type="entry name" value="NusB"/>
    <property type="match status" value="1"/>
</dbReference>
<dbReference type="PANTHER" id="PTHR11078">
    <property type="entry name" value="N UTILIZATION SUBSTANCE PROTEIN B-RELATED"/>
    <property type="match status" value="1"/>
</dbReference>
<dbReference type="Gene3D" id="1.10.940.10">
    <property type="entry name" value="NusB-like"/>
    <property type="match status" value="1"/>
</dbReference>
<accession>A0A2M6WXV5</accession>
<organism evidence="8 9">
    <name type="scientific">Candidatus Berkelbacteria bacterium CG10_big_fil_rev_8_21_14_0_10_41_12</name>
    <dbReference type="NCBI Taxonomy" id="1974513"/>
    <lineage>
        <taxon>Bacteria</taxon>
        <taxon>Candidatus Berkelbacteria</taxon>
    </lineage>
</organism>
<evidence type="ECO:0000313" key="9">
    <source>
        <dbReference type="Proteomes" id="UP000228596"/>
    </source>
</evidence>
<protein>
    <recommendedName>
        <fullName evidence="6">Transcription antitermination protein NusB</fullName>
    </recommendedName>
    <alternativeName>
        <fullName evidence="6">Antitermination factor NusB</fullName>
    </alternativeName>
</protein>
<keyword evidence="2 6" id="KW-0889">Transcription antitermination</keyword>
<evidence type="ECO:0000256" key="1">
    <source>
        <dbReference type="ARBA" id="ARBA00005952"/>
    </source>
</evidence>
<keyword evidence="3 6" id="KW-0694">RNA-binding</keyword>
<dbReference type="GO" id="GO:0031564">
    <property type="term" value="P:transcription antitermination"/>
    <property type="evidence" value="ECO:0007669"/>
    <property type="project" value="UniProtKB-KW"/>
</dbReference>
<reference evidence="9" key="1">
    <citation type="submission" date="2017-09" db="EMBL/GenBank/DDBJ databases">
        <title>Depth-based differentiation of microbial function through sediment-hosted aquifers and enrichment of novel symbionts in the deep terrestrial subsurface.</title>
        <authorList>
            <person name="Probst A.J."/>
            <person name="Ladd B."/>
            <person name="Jarett J.K."/>
            <person name="Geller-Mcgrath D.E."/>
            <person name="Sieber C.M.K."/>
            <person name="Emerson J.B."/>
            <person name="Anantharaman K."/>
            <person name="Thomas B.C."/>
            <person name="Malmstrom R."/>
            <person name="Stieglmeier M."/>
            <person name="Klingl A."/>
            <person name="Woyke T."/>
            <person name="Ryan C.M."/>
            <person name="Banfield J.F."/>
        </authorList>
    </citation>
    <scope>NUCLEOTIDE SEQUENCE [LARGE SCALE GENOMIC DNA]</scope>
</reference>
<proteinExistence type="inferred from homology"/>
<dbReference type="AlphaFoldDB" id="A0A2M6WXV5"/>
<feature type="domain" description="NusB/RsmB/TIM44" evidence="7">
    <location>
        <begin position="7"/>
        <end position="135"/>
    </location>
</feature>
<dbReference type="GO" id="GO:0005829">
    <property type="term" value="C:cytosol"/>
    <property type="evidence" value="ECO:0007669"/>
    <property type="project" value="TreeGrafter"/>
</dbReference>
<dbReference type="SUPFAM" id="SSF48013">
    <property type="entry name" value="NusB-like"/>
    <property type="match status" value="1"/>
</dbReference>
<evidence type="ECO:0000259" key="7">
    <source>
        <dbReference type="Pfam" id="PF01029"/>
    </source>
</evidence>
<dbReference type="InterPro" id="IPR006027">
    <property type="entry name" value="NusB_RsmB_TIM44"/>
</dbReference>
<dbReference type="NCBIfam" id="TIGR01951">
    <property type="entry name" value="nusB"/>
    <property type="match status" value="1"/>
</dbReference>
<keyword evidence="4 6" id="KW-0805">Transcription regulation</keyword>
<evidence type="ECO:0000256" key="3">
    <source>
        <dbReference type="ARBA" id="ARBA00022884"/>
    </source>
</evidence>
<dbReference type="InterPro" id="IPR035926">
    <property type="entry name" value="NusB-like_sf"/>
</dbReference>
<gene>
    <name evidence="6 8" type="primary">nusB</name>
    <name evidence="8" type="ORF">COT77_00495</name>
</gene>
<comment type="function">
    <text evidence="6">Involved in transcription antitermination. Required for transcription of ribosomal RNA (rRNA) genes. Binds specifically to the boxA antiterminator sequence of the ribosomal RNA (rrn) operons.</text>
</comment>
<keyword evidence="5 6" id="KW-0804">Transcription</keyword>
<evidence type="ECO:0000256" key="2">
    <source>
        <dbReference type="ARBA" id="ARBA00022814"/>
    </source>
</evidence>
<name>A0A2M6WXV5_9BACT</name>
<comment type="similarity">
    <text evidence="1 6">Belongs to the NusB family.</text>
</comment>
<dbReference type="GO" id="GO:0006353">
    <property type="term" value="P:DNA-templated transcription termination"/>
    <property type="evidence" value="ECO:0007669"/>
    <property type="project" value="UniProtKB-UniRule"/>
</dbReference>
<dbReference type="Pfam" id="PF01029">
    <property type="entry name" value="NusB"/>
    <property type="match status" value="1"/>
</dbReference>
<dbReference type="EMBL" id="PEZV01000004">
    <property type="protein sequence ID" value="PIT97576.1"/>
    <property type="molecule type" value="Genomic_DNA"/>
</dbReference>
<dbReference type="GO" id="GO:0003723">
    <property type="term" value="F:RNA binding"/>
    <property type="evidence" value="ECO:0007669"/>
    <property type="project" value="UniProtKB-UniRule"/>
</dbReference>
<dbReference type="InterPro" id="IPR011605">
    <property type="entry name" value="NusB_fam"/>
</dbReference>
<evidence type="ECO:0000256" key="6">
    <source>
        <dbReference type="HAMAP-Rule" id="MF_00073"/>
    </source>
</evidence>
<evidence type="ECO:0000256" key="4">
    <source>
        <dbReference type="ARBA" id="ARBA00023015"/>
    </source>
</evidence>
<dbReference type="Proteomes" id="UP000228596">
    <property type="component" value="Unassembled WGS sequence"/>
</dbReference>
<dbReference type="PANTHER" id="PTHR11078:SF3">
    <property type="entry name" value="ANTITERMINATION NUSB DOMAIN-CONTAINING PROTEIN"/>
    <property type="match status" value="1"/>
</dbReference>
<evidence type="ECO:0000313" key="8">
    <source>
        <dbReference type="EMBL" id="PIT97576.1"/>
    </source>
</evidence>